<evidence type="ECO:0000259" key="7">
    <source>
        <dbReference type="Pfam" id="PF24567"/>
    </source>
</evidence>
<evidence type="ECO:0000256" key="3">
    <source>
        <dbReference type="ARBA" id="ARBA00023043"/>
    </source>
</evidence>
<dbReference type="GO" id="GO:0005783">
    <property type="term" value="C:endoplasmic reticulum"/>
    <property type="evidence" value="ECO:0007669"/>
    <property type="project" value="TreeGrafter"/>
</dbReference>
<dbReference type="Pfam" id="PF24567">
    <property type="entry name" value="ANKLE2_3rd"/>
    <property type="match status" value="1"/>
</dbReference>
<organism evidence="8 9">
    <name type="scientific">Dictyocaulus viviparus</name>
    <name type="common">Bovine lungworm</name>
    <dbReference type="NCBI Taxonomy" id="29172"/>
    <lineage>
        <taxon>Eukaryota</taxon>
        <taxon>Metazoa</taxon>
        <taxon>Ecdysozoa</taxon>
        <taxon>Nematoda</taxon>
        <taxon>Chromadorea</taxon>
        <taxon>Rhabditida</taxon>
        <taxon>Rhabditina</taxon>
        <taxon>Rhabditomorpha</taxon>
        <taxon>Strongyloidea</taxon>
        <taxon>Metastrongylidae</taxon>
        <taxon>Dictyocaulus</taxon>
    </lineage>
</organism>
<dbReference type="EMBL" id="KN716391">
    <property type="protein sequence ID" value="KJH45708.1"/>
    <property type="molecule type" value="Genomic_DNA"/>
</dbReference>
<evidence type="ECO:0000313" key="9">
    <source>
        <dbReference type="Proteomes" id="UP000053766"/>
    </source>
</evidence>
<accession>A0A0D8XM70</accession>
<dbReference type="SUPFAM" id="SSF48403">
    <property type="entry name" value="Ankyrin repeat"/>
    <property type="match status" value="1"/>
</dbReference>
<evidence type="ECO:0000256" key="5">
    <source>
        <dbReference type="PROSITE-ProRule" id="PRU00023"/>
    </source>
</evidence>
<evidence type="ECO:0000256" key="2">
    <source>
        <dbReference type="ARBA" id="ARBA00022618"/>
    </source>
</evidence>
<name>A0A0D8XM70_DICVI</name>
<comment type="similarity">
    <text evidence="1">Belongs to the ANKLE2 family.</text>
</comment>
<feature type="compositionally biased region" description="Polar residues" evidence="6">
    <location>
        <begin position="495"/>
        <end position="505"/>
    </location>
</feature>
<dbReference type="PANTHER" id="PTHR12349">
    <property type="entry name" value="ANKYRIN REPEAT AND LEM DOMAIN-CONTAINING PROTEIN 2"/>
    <property type="match status" value="1"/>
</dbReference>
<proteinExistence type="inferred from homology"/>
<feature type="region of interest" description="Disordered" evidence="6">
    <location>
        <begin position="494"/>
        <end position="527"/>
    </location>
</feature>
<feature type="repeat" description="ANK" evidence="5">
    <location>
        <begin position="210"/>
        <end position="232"/>
    </location>
</feature>
<dbReference type="PROSITE" id="PS50088">
    <property type="entry name" value="ANK_REPEAT"/>
    <property type="match status" value="1"/>
</dbReference>
<dbReference type="Pfam" id="PF12796">
    <property type="entry name" value="Ank_2"/>
    <property type="match status" value="1"/>
</dbReference>
<evidence type="ECO:0000256" key="4">
    <source>
        <dbReference type="ARBA" id="ARBA00023306"/>
    </source>
</evidence>
<dbReference type="GO" id="GO:0051721">
    <property type="term" value="F:protein phosphatase 2A binding"/>
    <property type="evidence" value="ECO:0007669"/>
    <property type="project" value="TreeGrafter"/>
</dbReference>
<evidence type="ECO:0000256" key="6">
    <source>
        <dbReference type="SAM" id="MobiDB-lite"/>
    </source>
</evidence>
<dbReference type="InterPro" id="IPR002110">
    <property type="entry name" value="Ankyrin_rpt"/>
</dbReference>
<reference evidence="9" key="2">
    <citation type="journal article" date="2016" name="Sci. Rep.">
        <title>Dictyocaulus viviparus genome, variome and transcriptome elucidate lungworm biology and support future intervention.</title>
        <authorList>
            <person name="McNulty S.N."/>
            <person name="Strube C."/>
            <person name="Rosa B.A."/>
            <person name="Martin J.C."/>
            <person name="Tyagi R."/>
            <person name="Choi Y.J."/>
            <person name="Wang Q."/>
            <person name="Hallsworth Pepin K."/>
            <person name="Zhang X."/>
            <person name="Ozersky P."/>
            <person name="Wilson R.K."/>
            <person name="Sternberg P.W."/>
            <person name="Gasser R.B."/>
            <person name="Mitreva M."/>
        </authorList>
    </citation>
    <scope>NUCLEOTIDE SEQUENCE [LARGE SCALE GENOMIC DNA]</scope>
    <source>
        <strain evidence="9">HannoverDv2000</strain>
    </source>
</reference>
<keyword evidence="4" id="KW-0131">Cell cycle</keyword>
<sequence>METQEAASSPVYAVYYPADIAKSPRNVFLTLQEAIRFANSPEGKNFFELIQFLGARFNRFGTPKEAMDFIASGDFQTSQQISTSVLPSEPIIPHPSITRYQMNDLKKAIEKGTIHTVSDLIDSNPRFLINTSGDTAAIVMVGVPLPLEGFRFNALHIAARHGKAEVVEKILQLVGSKTFVSSVYGTNEEDAELRVNNILASYLNTPDKGNCETPLHLAAKFGHVDVVRILVNQPLLQKHLPNKWVSREFVTMVFLKDCENVYKFWARDGHSALDIACCRYSGDDKRKRKDDIELLLGGFFTALYRSTDNTLLPKIVVSETFPKPTLSPDNNTLSLPLLWKFKLTGCAGPFGSEGKATEFLNKWVGSEKNTKLSDTDKGYERVGRELSDKLKVKWVESWCFLDQMVDLRCEEGLAILNCYLSSLKKRNLLPHSHFDHFMTSFGSSEDLNGLLPSSNECNRNEIEVFEDAVESINENNEKSLNDSLAGLSEQMGALSLQSPGGNQSSTEHRSVPNDLKDFFTPPSTPPPVFLLGNPTKIDNDVMIALSNAPMEKVSNYD</sequence>
<reference evidence="8 9" key="1">
    <citation type="submission" date="2013-11" db="EMBL/GenBank/DDBJ databases">
        <title>Draft genome of the bovine lungworm Dictyocaulus viviparus.</title>
        <authorList>
            <person name="Mitreva M."/>
        </authorList>
    </citation>
    <scope>NUCLEOTIDE SEQUENCE [LARGE SCALE GENOMIC DNA]</scope>
    <source>
        <strain evidence="8 9">HannoverDv2000</strain>
    </source>
</reference>
<dbReference type="OrthoDB" id="7446186at2759"/>
<dbReference type="InterPro" id="IPR056237">
    <property type="entry name" value="ANKLE2_3rd"/>
</dbReference>
<evidence type="ECO:0000313" key="8">
    <source>
        <dbReference type="EMBL" id="KJH45708.1"/>
    </source>
</evidence>
<dbReference type="Gene3D" id="1.25.40.20">
    <property type="entry name" value="Ankyrin repeat-containing domain"/>
    <property type="match status" value="1"/>
</dbReference>
<dbReference type="PANTHER" id="PTHR12349:SF4">
    <property type="entry name" value="ANKYRIN REPEAT AND LEM DOMAIN-CONTAINING PROTEIN 2"/>
    <property type="match status" value="1"/>
</dbReference>
<keyword evidence="9" id="KW-1185">Reference proteome</keyword>
<dbReference type="GO" id="GO:0051301">
    <property type="term" value="P:cell division"/>
    <property type="evidence" value="ECO:0007669"/>
    <property type="project" value="UniProtKB-KW"/>
</dbReference>
<keyword evidence="3 5" id="KW-0040">ANK repeat</keyword>
<feature type="domain" description="ANKLE2 third alpha/beta" evidence="7">
    <location>
        <begin position="299"/>
        <end position="396"/>
    </location>
</feature>
<dbReference type="SMART" id="SM00248">
    <property type="entry name" value="ANK"/>
    <property type="match status" value="3"/>
</dbReference>
<gene>
    <name evidence="8" type="ORF">DICVIV_08242</name>
</gene>
<keyword evidence="2" id="KW-0132">Cell division</keyword>
<dbReference type="AlphaFoldDB" id="A0A0D8XM70"/>
<dbReference type="InterPro" id="IPR036770">
    <property type="entry name" value="Ankyrin_rpt-contain_sf"/>
</dbReference>
<protein>
    <submittedName>
        <fullName evidence="8">Ankyrin repeat protein</fullName>
    </submittedName>
</protein>
<dbReference type="PROSITE" id="PS50297">
    <property type="entry name" value="ANK_REP_REGION"/>
    <property type="match status" value="1"/>
</dbReference>
<dbReference type="STRING" id="29172.A0A0D8XM70"/>
<feature type="compositionally biased region" description="Basic and acidic residues" evidence="6">
    <location>
        <begin position="506"/>
        <end position="517"/>
    </location>
</feature>
<dbReference type="Proteomes" id="UP000053766">
    <property type="component" value="Unassembled WGS sequence"/>
</dbReference>
<evidence type="ECO:0000256" key="1">
    <source>
        <dbReference type="ARBA" id="ARBA00007597"/>
    </source>
</evidence>